<dbReference type="GeneID" id="92085582"/>
<comment type="caution">
    <text evidence="4">The sequence shown here is derived from an EMBL/GenBank/DDBJ whole genome shotgun (WGS) entry which is preliminary data.</text>
</comment>
<feature type="region of interest" description="Disordered" evidence="2">
    <location>
        <begin position="356"/>
        <end position="413"/>
    </location>
</feature>
<gene>
    <name evidence="4" type="ORF">PG994_001110</name>
</gene>
<dbReference type="PROSITE" id="PS00028">
    <property type="entry name" value="ZINC_FINGER_C2H2_1"/>
    <property type="match status" value="1"/>
</dbReference>
<dbReference type="SMART" id="SM00355">
    <property type="entry name" value="ZnF_C2H2"/>
    <property type="match status" value="3"/>
</dbReference>
<sequence>MLAHQPYTPSRTNHLHNYPSFNLDDSTQYTNNFSTTTSAPFAGGLPARGNYNINKLSRVSSLTPESIESASHSNTNNLNQVPELMPSEPAWLLQGQQTPRAAHRLGHQRESSLSSLGSNGPASPFNANTSNPQIAVTDSTSDGYHDLTAGGDGNYSYQMGKPMTLNDSFYTALQQSFGNAHHDTTLMADGLPNLSRSQPQQTNNGLLPAPDFSPIGSSTRSNARSVASSSSTVGGDSPATPSYHEPEDQNTQRRRKNGETSSELPIPLQYFLDDLDLNPHPLTFGNEDNICLQDLSDIIAYTNNPNVPKLDRTMTDIYSDELYSPSFTITSASPAAQSQLDMSPTNDLFAQRLQAANSQHLSATQSPTSSSSHSPFRHGSPLAPVLNDFAQSQQQQQQNQQKVRISSAQQVREKLKQEQDAKAWHQHLARNALSQQQGTPNTISPKDAMLEFNESDDSNFPLFPPQETNNFHLDQMAKPTPQQQSHAFSTAPETPLQSAFNFSMPTSIQVPQQYPFISRPNQQQATPSVSTFSRMSSADSNGSDMTNLSTPQRPAKTTADGGTYTCTYHGCTLRFETPALLQKHKREGHRQANTLHTARAVSTTVSSPSVADTLLGSQAGPHRCDRINPSTGKPCATVFSRPYDLTRHEDTIHNARKQKVRCNLCTEEKTFSRADALTRHYRVCHPDVEFPGKHRRRGGSAL</sequence>
<dbReference type="PANTHER" id="PTHR46179">
    <property type="entry name" value="ZINC FINGER PROTEIN"/>
    <property type="match status" value="1"/>
</dbReference>
<reference evidence="4 5" key="1">
    <citation type="submission" date="2023-01" db="EMBL/GenBank/DDBJ databases">
        <title>Analysis of 21 Apiospora genomes using comparative genomics revels a genus with tremendous synthesis potential of carbohydrate active enzymes and secondary metabolites.</title>
        <authorList>
            <person name="Sorensen T."/>
        </authorList>
    </citation>
    <scope>NUCLEOTIDE SEQUENCE [LARGE SCALE GENOMIC DNA]</scope>
    <source>
        <strain evidence="4 5">CBS 135458</strain>
    </source>
</reference>
<evidence type="ECO:0000256" key="1">
    <source>
        <dbReference type="PROSITE-ProRule" id="PRU00042"/>
    </source>
</evidence>
<dbReference type="Proteomes" id="UP001480595">
    <property type="component" value="Unassembled WGS sequence"/>
</dbReference>
<feature type="compositionally biased region" description="Low complexity" evidence="2">
    <location>
        <begin position="391"/>
        <end position="401"/>
    </location>
</feature>
<accession>A0ABR1WSL3</accession>
<dbReference type="EMBL" id="JAQQWL010000002">
    <property type="protein sequence ID" value="KAK8086136.1"/>
    <property type="molecule type" value="Genomic_DNA"/>
</dbReference>
<evidence type="ECO:0000313" key="5">
    <source>
        <dbReference type="Proteomes" id="UP001480595"/>
    </source>
</evidence>
<organism evidence="4 5">
    <name type="scientific">Apiospora phragmitis</name>
    <dbReference type="NCBI Taxonomy" id="2905665"/>
    <lineage>
        <taxon>Eukaryota</taxon>
        <taxon>Fungi</taxon>
        <taxon>Dikarya</taxon>
        <taxon>Ascomycota</taxon>
        <taxon>Pezizomycotina</taxon>
        <taxon>Sordariomycetes</taxon>
        <taxon>Xylariomycetidae</taxon>
        <taxon>Amphisphaeriales</taxon>
        <taxon>Apiosporaceae</taxon>
        <taxon>Apiospora</taxon>
    </lineage>
</organism>
<feature type="compositionally biased region" description="Low complexity" evidence="2">
    <location>
        <begin position="360"/>
        <end position="381"/>
    </location>
</feature>
<dbReference type="RefSeq" id="XP_066720660.1">
    <property type="nucleotide sequence ID" value="XM_066852519.1"/>
</dbReference>
<evidence type="ECO:0000259" key="3">
    <source>
        <dbReference type="PROSITE" id="PS50157"/>
    </source>
</evidence>
<feature type="region of interest" description="Disordered" evidence="2">
    <location>
        <begin position="188"/>
        <end position="262"/>
    </location>
</feature>
<feature type="compositionally biased region" description="Low complexity" evidence="2">
    <location>
        <begin position="217"/>
        <end position="237"/>
    </location>
</feature>
<feature type="compositionally biased region" description="Polar residues" evidence="2">
    <location>
        <begin position="111"/>
        <end position="142"/>
    </location>
</feature>
<feature type="region of interest" description="Disordered" evidence="2">
    <location>
        <begin position="520"/>
        <end position="558"/>
    </location>
</feature>
<keyword evidence="5" id="KW-1185">Reference proteome</keyword>
<feature type="compositionally biased region" description="Polar residues" evidence="2">
    <location>
        <begin position="520"/>
        <end position="552"/>
    </location>
</feature>
<dbReference type="InterPro" id="IPR013087">
    <property type="entry name" value="Znf_C2H2_type"/>
</dbReference>
<feature type="compositionally biased region" description="Polar residues" evidence="2">
    <location>
        <begin position="194"/>
        <end position="205"/>
    </location>
</feature>
<protein>
    <recommendedName>
        <fullName evidence="3">C2H2-type domain-containing protein</fullName>
    </recommendedName>
</protein>
<dbReference type="PANTHER" id="PTHR46179:SF19">
    <property type="entry name" value="C2H2 FINGER DOMAIN TRANSCRIPTION FACTOR (EUROFUNG)-RELATED"/>
    <property type="match status" value="1"/>
</dbReference>
<evidence type="ECO:0000256" key="2">
    <source>
        <dbReference type="SAM" id="MobiDB-lite"/>
    </source>
</evidence>
<dbReference type="Gene3D" id="3.30.160.60">
    <property type="entry name" value="Classic Zinc Finger"/>
    <property type="match status" value="1"/>
</dbReference>
<proteinExistence type="predicted"/>
<keyword evidence="1" id="KW-0862">Zinc</keyword>
<evidence type="ECO:0000313" key="4">
    <source>
        <dbReference type="EMBL" id="KAK8086136.1"/>
    </source>
</evidence>
<feature type="region of interest" description="Disordered" evidence="2">
    <location>
        <begin position="97"/>
        <end position="147"/>
    </location>
</feature>
<feature type="domain" description="C2H2-type" evidence="3">
    <location>
        <begin position="564"/>
        <end position="594"/>
    </location>
</feature>
<dbReference type="InterPro" id="IPR051061">
    <property type="entry name" value="Zinc_finger_trans_reg"/>
</dbReference>
<keyword evidence="1" id="KW-0479">Metal-binding</keyword>
<feature type="domain" description="C2H2-type" evidence="3">
    <location>
        <begin position="622"/>
        <end position="658"/>
    </location>
</feature>
<name>A0ABR1WSL3_9PEZI</name>
<dbReference type="PROSITE" id="PS50157">
    <property type="entry name" value="ZINC_FINGER_C2H2_2"/>
    <property type="match status" value="2"/>
</dbReference>
<keyword evidence="1" id="KW-0863">Zinc-finger</keyword>